<protein>
    <submittedName>
        <fullName evidence="2">Adenylate cyclase</fullName>
    </submittedName>
</protein>
<evidence type="ECO:0000313" key="3">
    <source>
        <dbReference type="Proteomes" id="UP000192477"/>
    </source>
</evidence>
<dbReference type="AlphaFoldDB" id="A0A1V8YDV2"/>
<dbReference type="STRING" id="112904.BH747_05480"/>
<evidence type="ECO:0000259" key="1">
    <source>
        <dbReference type="PROSITE" id="PS51707"/>
    </source>
</evidence>
<accession>A0A1V8YDV2</accession>
<dbReference type="CDD" id="cd07762">
    <property type="entry name" value="CYTH-like_Pase_1"/>
    <property type="match status" value="1"/>
</dbReference>
<dbReference type="Gene3D" id="2.40.320.10">
    <property type="entry name" value="Hypothetical Protein Pfu-838710-001"/>
    <property type="match status" value="1"/>
</dbReference>
<dbReference type="RefSeq" id="WP_081183215.1">
    <property type="nucleotide sequence ID" value="NZ_MJEA01000004.1"/>
</dbReference>
<gene>
    <name evidence="2" type="ORF">BH747_05480</name>
</gene>
<dbReference type="EMBL" id="MJEA01000004">
    <property type="protein sequence ID" value="OQO70476.1"/>
    <property type="molecule type" value="Genomic_DNA"/>
</dbReference>
<reference evidence="2 3" key="1">
    <citation type="journal article" date="2017" name="BMC Microbiol.">
        <title>Comparative genomics of Enterococcus spp. isolated from bovine feces.</title>
        <authorList>
            <person name="Beukers A.G."/>
            <person name="Zaheer R."/>
            <person name="Goji N."/>
            <person name="Amoako K.K."/>
            <person name="Chaves A.V."/>
            <person name="Ward M.P."/>
            <person name="McAllister T.A."/>
        </authorList>
    </citation>
    <scope>NUCLEOTIDE SEQUENCE [LARGE SCALE GENOMIC DNA]</scope>
    <source>
        <strain evidence="2 3">F1129D 143</strain>
    </source>
</reference>
<dbReference type="InterPro" id="IPR033469">
    <property type="entry name" value="CYTH-like_dom_sf"/>
</dbReference>
<dbReference type="PROSITE" id="PS51707">
    <property type="entry name" value="CYTH"/>
    <property type="match status" value="1"/>
</dbReference>
<dbReference type="SUPFAM" id="SSF55154">
    <property type="entry name" value="CYTH-like phosphatases"/>
    <property type="match status" value="1"/>
</dbReference>
<dbReference type="Pfam" id="PF01928">
    <property type="entry name" value="CYTH"/>
    <property type="match status" value="1"/>
</dbReference>
<dbReference type="InterPro" id="IPR009195">
    <property type="entry name" value="Uncharacterised_YjbK"/>
</dbReference>
<sequence>MSEMLEIEYKSMLTQKEYAQLIQHYQLKATDFTVQTNVYFDTTDAQLAKKKCGLRIRLLETHAEYTLKSPTKKGKLETTDILKKEEAISFIEHQKLPLNGAVFQKLAELNIQSEELHAIGELTTKRAEFHIKEGLLAIDESFGKQLHDFELELEVTDPIVGKADFLAFLKSFSFPYRPAKNKIQRMIEAKD</sequence>
<organism evidence="2 3">
    <name type="scientific">Enterococcus villorum</name>
    <dbReference type="NCBI Taxonomy" id="112904"/>
    <lineage>
        <taxon>Bacteria</taxon>
        <taxon>Bacillati</taxon>
        <taxon>Bacillota</taxon>
        <taxon>Bacilli</taxon>
        <taxon>Lactobacillales</taxon>
        <taxon>Enterococcaceae</taxon>
        <taxon>Enterococcus</taxon>
    </lineage>
</organism>
<name>A0A1V8YDV2_9ENTE</name>
<evidence type="ECO:0000313" key="2">
    <source>
        <dbReference type="EMBL" id="OQO70476.1"/>
    </source>
</evidence>
<dbReference type="PIRSF" id="PIRSF012526">
    <property type="entry name" value="CYTH_UCP012526"/>
    <property type="match status" value="1"/>
</dbReference>
<proteinExistence type="predicted"/>
<dbReference type="Proteomes" id="UP000192477">
    <property type="component" value="Unassembled WGS sequence"/>
</dbReference>
<dbReference type="InterPro" id="IPR023577">
    <property type="entry name" value="CYTH_domain"/>
</dbReference>
<comment type="caution">
    <text evidence="2">The sequence shown here is derived from an EMBL/GenBank/DDBJ whole genome shotgun (WGS) entry which is preliminary data.</text>
</comment>
<dbReference type="SMART" id="SM01118">
    <property type="entry name" value="CYTH"/>
    <property type="match status" value="1"/>
</dbReference>
<dbReference type="OrthoDB" id="384378at2"/>
<feature type="domain" description="CYTH" evidence="1">
    <location>
        <begin position="4"/>
        <end position="191"/>
    </location>
</feature>